<accession>A0A1D8NFP2</accession>
<dbReference type="GeneID" id="94583422"/>
<keyword evidence="1" id="KW-0472">Membrane</keyword>
<dbReference type="AlphaFoldDB" id="A0A1D8NFP2"/>
<reference evidence="2 3" key="1">
    <citation type="journal article" date="2016" name="PLoS ONE">
        <title>Sequence Assembly of Yarrowia lipolytica Strain W29/CLIB89 Shows Transposable Element Diversity.</title>
        <authorList>
            <person name="Magnan C."/>
            <person name="Yu J."/>
            <person name="Chang I."/>
            <person name="Jahn E."/>
            <person name="Kanomata Y."/>
            <person name="Wu J."/>
            <person name="Zeller M."/>
            <person name="Oakes M."/>
            <person name="Baldi P."/>
            <person name="Sandmeyer S."/>
        </authorList>
    </citation>
    <scope>NUCLEOTIDE SEQUENCE [LARGE SCALE GENOMIC DNA]</scope>
    <source>
        <strain evidence="3">CLIB89(W29)</strain>
    </source>
</reference>
<evidence type="ECO:0000313" key="3">
    <source>
        <dbReference type="Proteomes" id="UP000182444"/>
    </source>
</evidence>
<organism evidence="2 3">
    <name type="scientific">Yarrowia lipolytica</name>
    <name type="common">Candida lipolytica</name>
    <dbReference type="NCBI Taxonomy" id="4952"/>
    <lineage>
        <taxon>Eukaryota</taxon>
        <taxon>Fungi</taxon>
        <taxon>Dikarya</taxon>
        <taxon>Ascomycota</taxon>
        <taxon>Saccharomycotina</taxon>
        <taxon>Dipodascomycetes</taxon>
        <taxon>Dipodascales</taxon>
        <taxon>Dipodascales incertae sedis</taxon>
        <taxon>Yarrowia</taxon>
    </lineage>
</organism>
<evidence type="ECO:0000313" key="2">
    <source>
        <dbReference type="EMBL" id="AOW04446.1"/>
    </source>
</evidence>
<gene>
    <name evidence="2" type="ORF">YALI1_D27946g</name>
</gene>
<dbReference type="VEuPathDB" id="FungiDB:YALI1_D27946g"/>
<keyword evidence="1" id="KW-0812">Transmembrane</keyword>
<keyword evidence="1" id="KW-1133">Transmembrane helix</keyword>
<dbReference type="Proteomes" id="UP000182444">
    <property type="component" value="Chromosome 1D"/>
</dbReference>
<proteinExistence type="predicted"/>
<sequence>MTIVDTCDSSKYCSILQIFVLSSILFISLLYSFPPLTPLQPLQPLQPQTPTSQPTVTLYSNPYSNPVSFHLPLDSADPSRLASGMRTETIFRRPATAFARQVDNASLEPKRNSLDAHLVPFLSFRIFHFFYSFFRQYVARVPRLDIAHYTCPPNRHHFAIAVVRISCSCAYPPSSVPYTICRWIPAVSDAVSARTLPDA</sequence>
<protein>
    <submittedName>
        <fullName evidence="2">Uncharacterized protein</fullName>
    </submittedName>
</protein>
<evidence type="ECO:0000256" key="1">
    <source>
        <dbReference type="SAM" id="Phobius"/>
    </source>
</evidence>
<dbReference type="EMBL" id="CP017556">
    <property type="protein sequence ID" value="AOW04446.1"/>
    <property type="molecule type" value="Genomic_DNA"/>
</dbReference>
<dbReference type="RefSeq" id="XP_068138910.1">
    <property type="nucleotide sequence ID" value="XM_068282809.1"/>
</dbReference>
<name>A0A1D8NFP2_YARLL</name>
<feature type="transmembrane region" description="Helical" evidence="1">
    <location>
        <begin position="12"/>
        <end position="33"/>
    </location>
</feature>